<dbReference type="GeneID" id="98161851"/>
<proteinExistence type="predicted"/>
<dbReference type="RefSeq" id="XP_070895152.1">
    <property type="nucleotide sequence ID" value="XM_071046687.1"/>
</dbReference>
<name>A0ABR4JRC3_9EURO</name>
<comment type="caution">
    <text evidence="1">The sequence shown here is derived from an EMBL/GenBank/DDBJ whole genome shotgun (WGS) entry which is preliminary data.</text>
</comment>
<accession>A0ABR4JRC3</accession>
<keyword evidence="2" id="KW-1185">Reference proteome</keyword>
<gene>
    <name evidence="1" type="ORF">BJX68DRAFT_270525</name>
</gene>
<protein>
    <submittedName>
        <fullName evidence="1">Uncharacterized protein</fullName>
    </submittedName>
</protein>
<dbReference type="Proteomes" id="UP001610444">
    <property type="component" value="Unassembled WGS sequence"/>
</dbReference>
<evidence type="ECO:0000313" key="1">
    <source>
        <dbReference type="EMBL" id="KAL2842586.1"/>
    </source>
</evidence>
<evidence type="ECO:0000313" key="2">
    <source>
        <dbReference type="Proteomes" id="UP001610444"/>
    </source>
</evidence>
<dbReference type="EMBL" id="JBFXLR010000050">
    <property type="protein sequence ID" value="KAL2842586.1"/>
    <property type="molecule type" value="Genomic_DNA"/>
</dbReference>
<sequence>MLPPIKYHRIPSVSPSDSNAVTGAKILIFVIHGRTRNVPRKISFGILSHLSILVDYYGCHEVLELFSDIWIQDLKGTFDVKRRSYRMNCLLIAWVFNQEEIFSEVTAFIPLTSTDTIDSYTINQGRYKYIEKVLDILHDFYQGLIDGNVKCLQVGNEEWDYCVMCCYQILGALVTLMKHMGLPSPRPLRPYPGIRSGGLKYDCFKKMQSNLKLTDAINLYCGLAKRLDGILNNVPFPPKLKFRSIALPRS</sequence>
<organism evidence="1 2">
    <name type="scientific">Aspergillus pseudodeflectus</name>
    <dbReference type="NCBI Taxonomy" id="176178"/>
    <lineage>
        <taxon>Eukaryota</taxon>
        <taxon>Fungi</taxon>
        <taxon>Dikarya</taxon>
        <taxon>Ascomycota</taxon>
        <taxon>Pezizomycotina</taxon>
        <taxon>Eurotiomycetes</taxon>
        <taxon>Eurotiomycetidae</taxon>
        <taxon>Eurotiales</taxon>
        <taxon>Aspergillaceae</taxon>
        <taxon>Aspergillus</taxon>
        <taxon>Aspergillus subgen. Nidulantes</taxon>
    </lineage>
</organism>
<reference evidence="1 2" key="1">
    <citation type="submission" date="2024-07" db="EMBL/GenBank/DDBJ databases">
        <title>Section-level genome sequencing and comparative genomics of Aspergillus sections Usti and Cavernicolus.</title>
        <authorList>
            <consortium name="Lawrence Berkeley National Laboratory"/>
            <person name="Nybo J.L."/>
            <person name="Vesth T.C."/>
            <person name="Theobald S."/>
            <person name="Frisvad J.C."/>
            <person name="Larsen T.O."/>
            <person name="Kjaerboelling I."/>
            <person name="Rothschild-Mancinelli K."/>
            <person name="Lyhne E.K."/>
            <person name="Kogle M.E."/>
            <person name="Barry K."/>
            <person name="Clum A."/>
            <person name="Na H."/>
            <person name="Ledsgaard L."/>
            <person name="Lin J."/>
            <person name="Lipzen A."/>
            <person name="Kuo A."/>
            <person name="Riley R."/>
            <person name="Mondo S."/>
            <person name="LaButti K."/>
            <person name="Haridas S."/>
            <person name="Pangalinan J."/>
            <person name="Salamov A.A."/>
            <person name="Simmons B.A."/>
            <person name="Magnuson J.K."/>
            <person name="Chen J."/>
            <person name="Drula E."/>
            <person name="Henrissat B."/>
            <person name="Wiebenga A."/>
            <person name="Lubbers R.J."/>
            <person name="Gomes A.C."/>
            <person name="Macurrencykelacurrency M.R."/>
            <person name="Stajich J."/>
            <person name="Grigoriev I.V."/>
            <person name="Mortensen U.H."/>
            <person name="De vries R.P."/>
            <person name="Baker S.E."/>
            <person name="Andersen M.R."/>
        </authorList>
    </citation>
    <scope>NUCLEOTIDE SEQUENCE [LARGE SCALE GENOMIC DNA]</scope>
    <source>
        <strain evidence="1 2">CBS 756.74</strain>
    </source>
</reference>